<evidence type="ECO:0000313" key="10">
    <source>
        <dbReference type="Proteomes" id="UP000054279"/>
    </source>
</evidence>
<dbReference type="GO" id="GO:0009249">
    <property type="term" value="P:protein lipoylation"/>
    <property type="evidence" value="ECO:0007669"/>
    <property type="project" value="InterPro"/>
</dbReference>
<feature type="active site" description="Acyl-thioester intermediate" evidence="6">
    <location>
        <position position="184"/>
    </location>
</feature>
<dbReference type="PROSITE" id="PS01313">
    <property type="entry name" value="LIPB"/>
    <property type="match status" value="1"/>
</dbReference>
<keyword evidence="10" id="KW-1185">Reference proteome</keyword>
<dbReference type="InterPro" id="IPR000544">
    <property type="entry name" value="Octanoyltransferase"/>
</dbReference>
<dbReference type="PANTHER" id="PTHR10993:SF7">
    <property type="entry name" value="LIPOYLTRANSFERASE 2, MITOCHONDRIAL-RELATED"/>
    <property type="match status" value="1"/>
</dbReference>
<evidence type="ECO:0000256" key="7">
    <source>
        <dbReference type="PIRSR" id="PIRSR016262-3"/>
    </source>
</evidence>
<comment type="catalytic activity">
    <reaction evidence="5">
        <text>octanoyl-[ACP] + L-lysyl-[protein] = N(6)-octanoyl-L-lysyl-[protein] + holo-[ACP] + H(+)</text>
        <dbReference type="Rhea" id="RHEA:17665"/>
        <dbReference type="Rhea" id="RHEA-COMP:9636"/>
        <dbReference type="Rhea" id="RHEA-COMP:9685"/>
        <dbReference type="Rhea" id="RHEA-COMP:9752"/>
        <dbReference type="Rhea" id="RHEA-COMP:9928"/>
        <dbReference type="ChEBI" id="CHEBI:15378"/>
        <dbReference type="ChEBI" id="CHEBI:29969"/>
        <dbReference type="ChEBI" id="CHEBI:64479"/>
        <dbReference type="ChEBI" id="CHEBI:78463"/>
        <dbReference type="ChEBI" id="CHEBI:78809"/>
        <dbReference type="EC" id="2.3.1.181"/>
    </reaction>
</comment>
<keyword evidence="3 5" id="KW-0808">Transferase</keyword>
<comment type="similarity">
    <text evidence="2 5">Belongs to the LipB family.</text>
</comment>
<keyword evidence="4 5" id="KW-0012">Acyltransferase</keyword>
<protein>
    <recommendedName>
        <fullName evidence="5">Octanoyltransferase</fullName>
        <ecNumber evidence="5">2.3.1.181</ecNumber>
    </recommendedName>
</protein>
<dbReference type="AlphaFoldDB" id="A0A0C9V670"/>
<comment type="pathway">
    <text evidence="1 5">Protein modification; protein lipoylation via endogenous pathway; protein N(6)-(lipoyl)lysine from octanoyl-[acyl-carrier-protein]: step 1/2.</text>
</comment>
<feature type="domain" description="BPL/LPL catalytic" evidence="8">
    <location>
        <begin position="39"/>
        <end position="223"/>
    </location>
</feature>
<dbReference type="SUPFAM" id="SSF55681">
    <property type="entry name" value="Class II aaRS and biotin synthetases"/>
    <property type="match status" value="1"/>
</dbReference>
<evidence type="ECO:0000256" key="6">
    <source>
        <dbReference type="PIRSR" id="PIRSR016262-1"/>
    </source>
</evidence>
<dbReference type="Proteomes" id="UP000054279">
    <property type="component" value="Unassembled WGS sequence"/>
</dbReference>
<dbReference type="InterPro" id="IPR020605">
    <property type="entry name" value="Octanoyltransferase_CS"/>
</dbReference>
<dbReference type="GO" id="GO:0033819">
    <property type="term" value="F:lipoyl(octanoyl) transferase activity"/>
    <property type="evidence" value="ECO:0007669"/>
    <property type="project" value="UniProtKB-EC"/>
</dbReference>
<name>A0A0C9V670_SPHS4</name>
<evidence type="ECO:0000313" key="9">
    <source>
        <dbReference type="EMBL" id="KIJ42409.1"/>
    </source>
</evidence>
<dbReference type="EMBL" id="KN837130">
    <property type="protein sequence ID" value="KIJ42409.1"/>
    <property type="molecule type" value="Genomic_DNA"/>
</dbReference>
<organism evidence="9 10">
    <name type="scientific">Sphaerobolus stellatus (strain SS14)</name>
    <dbReference type="NCBI Taxonomy" id="990650"/>
    <lineage>
        <taxon>Eukaryota</taxon>
        <taxon>Fungi</taxon>
        <taxon>Dikarya</taxon>
        <taxon>Basidiomycota</taxon>
        <taxon>Agaricomycotina</taxon>
        <taxon>Agaricomycetes</taxon>
        <taxon>Phallomycetidae</taxon>
        <taxon>Geastrales</taxon>
        <taxon>Sphaerobolaceae</taxon>
        <taxon>Sphaerobolus</taxon>
    </lineage>
</organism>
<dbReference type="HOGENOM" id="CLU_035168_1_2_1"/>
<dbReference type="InterPro" id="IPR045864">
    <property type="entry name" value="aa-tRNA-synth_II/BPL/LPL"/>
</dbReference>
<dbReference type="OrthoDB" id="19908at2759"/>
<evidence type="ECO:0000259" key="8">
    <source>
        <dbReference type="PROSITE" id="PS51733"/>
    </source>
</evidence>
<evidence type="ECO:0000256" key="3">
    <source>
        <dbReference type="ARBA" id="ARBA00022679"/>
    </source>
</evidence>
<dbReference type="PROSITE" id="PS51733">
    <property type="entry name" value="BPL_LPL_CATALYTIC"/>
    <property type="match status" value="1"/>
</dbReference>
<dbReference type="PIRSF" id="PIRSF016262">
    <property type="entry name" value="LPLase"/>
    <property type="match status" value="1"/>
</dbReference>
<gene>
    <name evidence="9" type="ORF">M422DRAFT_171147</name>
</gene>
<dbReference type="NCBIfam" id="TIGR00214">
    <property type="entry name" value="lipB"/>
    <property type="match status" value="1"/>
</dbReference>
<accession>A0A0C9V670</accession>
<dbReference type="UniPathway" id="UPA00538">
    <property type="reaction ID" value="UER00592"/>
</dbReference>
<dbReference type="Gene3D" id="3.30.930.10">
    <property type="entry name" value="Bira Bifunctional Protein, Domain 2"/>
    <property type="match status" value="1"/>
</dbReference>
<reference evidence="9 10" key="1">
    <citation type="submission" date="2014-06" db="EMBL/GenBank/DDBJ databases">
        <title>Evolutionary Origins and Diversification of the Mycorrhizal Mutualists.</title>
        <authorList>
            <consortium name="DOE Joint Genome Institute"/>
            <consortium name="Mycorrhizal Genomics Consortium"/>
            <person name="Kohler A."/>
            <person name="Kuo A."/>
            <person name="Nagy L.G."/>
            <person name="Floudas D."/>
            <person name="Copeland A."/>
            <person name="Barry K.W."/>
            <person name="Cichocki N."/>
            <person name="Veneault-Fourrey C."/>
            <person name="LaButti K."/>
            <person name="Lindquist E.A."/>
            <person name="Lipzen A."/>
            <person name="Lundell T."/>
            <person name="Morin E."/>
            <person name="Murat C."/>
            <person name="Riley R."/>
            <person name="Ohm R."/>
            <person name="Sun H."/>
            <person name="Tunlid A."/>
            <person name="Henrissat B."/>
            <person name="Grigoriev I.V."/>
            <person name="Hibbett D.S."/>
            <person name="Martin F."/>
        </authorList>
    </citation>
    <scope>NUCLEOTIDE SEQUENCE [LARGE SCALE GENOMIC DNA]</scope>
    <source>
        <strain evidence="9 10">SS14</strain>
    </source>
</reference>
<sequence length="260" mass="29286">MSLAPVLFHIFSRPLPYASTLALQQKLHEYQLQQRRAVPGSHPDILLLEHRPVYTAGPRQNETEISEEAERLHRLGAEFVSTKRGGQTTYHGPGQVVGYPLFDLGRMHLSIAQYICKIKTSMKHHLLENYGIQSKESDNTVVFLSPTRKIGSIGVQVRHRLTNHGLTYNVTPEPLKWFDQVVACGLTDVKAVCISEATDRDVSVKDDLNAFIPVISRVLDRELLALDLSQEGTVEQSIKELEREAEQCKPWPTTPLSPFV</sequence>
<feature type="site" description="Lowers pKa of active site Cys" evidence="7">
    <location>
        <position position="149"/>
    </location>
</feature>
<evidence type="ECO:0000256" key="1">
    <source>
        <dbReference type="ARBA" id="ARBA00004821"/>
    </source>
</evidence>
<dbReference type="EC" id="2.3.1.181" evidence="5"/>
<dbReference type="InterPro" id="IPR004143">
    <property type="entry name" value="BPL_LPL_catalytic"/>
</dbReference>
<dbReference type="Pfam" id="PF21948">
    <property type="entry name" value="LplA-B_cat"/>
    <property type="match status" value="1"/>
</dbReference>
<dbReference type="PANTHER" id="PTHR10993">
    <property type="entry name" value="OCTANOYLTRANSFERASE"/>
    <property type="match status" value="1"/>
</dbReference>
<evidence type="ECO:0000256" key="2">
    <source>
        <dbReference type="ARBA" id="ARBA00007907"/>
    </source>
</evidence>
<proteinExistence type="inferred from homology"/>
<evidence type="ECO:0000256" key="4">
    <source>
        <dbReference type="ARBA" id="ARBA00023315"/>
    </source>
</evidence>
<evidence type="ECO:0000256" key="5">
    <source>
        <dbReference type="PIRNR" id="PIRNR016262"/>
    </source>
</evidence>
<comment type="function">
    <text evidence="5">Catalyzes the transfer of endogenously produced octanoic acid from octanoyl-acyl-carrier-protein onto the lipoyl domains of lipoate-dependent enzymes. Lipoyl-ACP can also act as a substrate although octanoyl-ACP is likely to be the physiological substrate.</text>
</comment>